<keyword evidence="2 4" id="KW-0472">Membrane</keyword>
<dbReference type="AlphaFoldDB" id="A0A939GE36"/>
<evidence type="ECO:0000256" key="1">
    <source>
        <dbReference type="ARBA" id="ARBA00004442"/>
    </source>
</evidence>
<dbReference type="Proteomes" id="UP000664795">
    <property type="component" value="Unassembled WGS sequence"/>
</dbReference>
<sequence>MTARLSFCFALLLWACSGPALAQSTLKQADQQFAQFAYANAAELYEGALNQARLATEAEVRNTRFKLGECYRQLRKTEQAERVYRDLIGEGKLPTDYNNAYLHFAQALASNGKYKEAQEAYETYTSLQGSNADPRGPRFSKLYNDVSALTSNSGSYRVDYLDLNTRKAEFSPMYFRNGLVFVTSAGADNGVRRVFNWDNSPFLDLYYVPDMSVLKTDDAARMGGGQSRRKLMKQQSYRLLGRDDFTARTANDSRTVGVFGGNQVQAGEGYDIVPISESDQFSRSLNTKYHEGPATFSKDGSRVIFTRNNFNNGHERKSSEGINKLKLYTAKQTSGAWGDIEEMPFNSDEYSTGHPTLTADNRTLYFASDMPGGFGGTDIYSSRWEGTRWATPVNMGPAVNSKGNELFPFVDEKNNLYFASDGLPGLGDLDLFFTQIDPAGKAIGVVHNLGEPINSSKDDFGIITDSNRKEGYFSSNRKNGGADDDIYRFKREGSLYPCRQLTVAIFDAQTHDPLPNTPVVVQGGEPGNEHKALQTDASGNIRLCVNDESDLLFTANREGYLASKVGFSTRNVQDDLPSRLEMALTKPTLLTAAEGVVTGEVRDVNGRVVSQRDGKALALVKIVLINQCDGSRQEVYSDASGNYSFSSVAGCEYVIEGAKDRMATKGGRVSKDGTGDTNLKMFGAGDVMRIDDIYYDLNKADIRPDAAAELDKLVMMLTKYPEMTIEMRSHTDSRATSQYNKRLSSDRAKAAIAYIASKGIAKKRLRAKGYGESALVNGCSDGIDCTEEQHQQNRRTEIKILRVE</sequence>
<evidence type="ECO:0000256" key="4">
    <source>
        <dbReference type="PROSITE-ProRule" id="PRU00473"/>
    </source>
</evidence>
<dbReference type="CDD" id="cd07185">
    <property type="entry name" value="OmpA_C-like"/>
    <property type="match status" value="1"/>
</dbReference>
<reference evidence="7 8" key="1">
    <citation type="submission" date="2021-03" db="EMBL/GenBank/DDBJ databases">
        <title>Fibrella sp. HMF5036 genome sequencing and assembly.</title>
        <authorList>
            <person name="Kang H."/>
            <person name="Kim H."/>
            <person name="Bae S."/>
            <person name="Joh K."/>
        </authorList>
    </citation>
    <scope>NUCLEOTIDE SEQUENCE [LARGE SCALE GENOMIC DNA]</scope>
    <source>
        <strain evidence="7 8">HMF5036</strain>
    </source>
</reference>
<evidence type="ECO:0000256" key="2">
    <source>
        <dbReference type="ARBA" id="ARBA00023136"/>
    </source>
</evidence>
<evidence type="ECO:0000259" key="6">
    <source>
        <dbReference type="PROSITE" id="PS51123"/>
    </source>
</evidence>
<organism evidence="7 8">
    <name type="scientific">Fibrella aquatilis</name>
    <dbReference type="NCBI Taxonomy" id="2817059"/>
    <lineage>
        <taxon>Bacteria</taxon>
        <taxon>Pseudomonadati</taxon>
        <taxon>Bacteroidota</taxon>
        <taxon>Cytophagia</taxon>
        <taxon>Cytophagales</taxon>
        <taxon>Spirosomataceae</taxon>
        <taxon>Fibrella</taxon>
    </lineage>
</organism>
<dbReference type="InterPro" id="IPR006665">
    <property type="entry name" value="OmpA-like"/>
</dbReference>
<dbReference type="Gene3D" id="1.25.40.10">
    <property type="entry name" value="Tetratricopeptide repeat domain"/>
    <property type="match status" value="1"/>
</dbReference>
<keyword evidence="5" id="KW-0732">Signal</keyword>
<dbReference type="PANTHER" id="PTHR30329:SF21">
    <property type="entry name" value="LIPOPROTEIN YIAD-RELATED"/>
    <property type="match status" value="1"/>
</dbReference>
<evidence type="ECO:0000313" key="8">
    <source>
        <dbReference type="Proteomes" id="UP000664795"/>
    </source>
</evidence>
<accession>A0A939GE36</accession>
<feature type="domain" description="OmpA-like" evidence="6">
    <location>
        <begin position="682"/>
        <end position="804"/>
    </location>
</feature>
<evidence type="ECO:0000256" key="3">
    <source>
        <dbReference type="ARBA" id="ARBA00023237"/>
    </source>
</evidence>
<comment type="subcellular location">
    <subcellularLocation>
        <location evidence="1">Cell outer membrane</location>
    </subcellularLocation>
</comment>
<protein>
    <submittedName>
        <fullName evidence="7">OmpA family protein</fullName>
    </submittedName>
</protein>
<keyword evidence="8" id="KW-1185">Reference proteome</keyword>
<dbReference type="GO" id="GO:0009279">
    <property type="term" value="C:cell outer membrane"/>
    <property type="evidence" value="ECO:0007669"/>
    <property type="project" value="UniProtKB-SubCell"/>
</dbReference>
<comment type="caution">
    <text evidence="7">The sequence shown here is derived from an EMBL/GenBank/DDBJ whole genome shotgun (WGS) entry which is preliminary data.</text>
</comment>
<dbReference type="SUPFAM" id="SSF103088">
    <property type="entry name" value="OmpA-like"/>
    <property type="match status" value="1"/>
</dbReference>
<dbReference type="Pfam" id="PF07676">
    <property type="entry name" value="PD40"/>
    <property type="match status" value="2"/>
</dbReference>
<dbReference type="Gene3D" id="2.120.10.30">
    <property type="entry name" value="TolB, C-terminal domain"/>
    <property type="match status" value="1"/>
</dbReference>
<proteinExistence type="predicted"/>
<evidence type="ECO:0000256" key="5">
    <source>
        <dbReference type="SAM" id="SignalP"/>
    </source>
</evidence>
<dbReference type="Pfam" id="PF00691">
    <property type="entry name" value="OmpA"/>
    <property type="match status" value="1"/>
</dbReference>
<dbReference type="SUPFAM" id="SSF82171">
    <property type="entry name" value="DPP6 N-terminal domain-like"/>
    <property type="match status" value="1"/>
</dbReference>
<dbReference type="InterPro" id="IPR011042">
    <property type="entry name" value="6-blade_b-propeller_TolB-like"/>
</dbReference>
<dbReference type="EMBL" id="JAFMYU010000042">
    <property type="protein sequence ID" value="MBO0934877.1"/>
    <property type="molecule type" value="Genomic_DNA"/>
</dbReference>
<name>A0A939GE36_9BACT</name>
<dbReference type="InterPro" id="IPR050330">
    <property type="entry name" value="Bact_OuterMem_StrucFunc"/>
</dbReference>
<feature type="signal peptide" evidence="5">
    <location>
        <begin position="1"/>
        <end position="22"/>
    </location>
</feature>
<gene>
    <name evidence="7" type="ORF">J2I48_27950</name>
</gene>
<dbReference type="InterPro" id="IPR011659">
    <property type="entry name" value="WD40"/>
</dbReference>
<dbReference type="InterPro" id="IPR011990">
    <property type="entry name" value="TPR-like_helical_dom_sf"/>
</dbReference>
<dbReference type="InterPro" id="IPR006664">
    <property type="entry name" value="OMP_bac"/>
</dbReference>
<dbReference type="SUPFAM" id="SSF48452">
    <property type="entry name" value="TPR-like"/>
    <property type="match status" value="1"/>
</dbReference>
<dbReference type="PRINTS" id="PR01021">
    <property type="entry name" value="OMPADOMAIN"/>
</dbReference>
<dbReference type="PROSITE" id="PS51123">
    <property type="entry name" value="OMPA_2"/>
    <property type="match status" value="1"/>
</dbReference>
<dbReference type="RefSeq" id="WP_207338843.1">
    <property type="nucleotide sequence ID" value="NZ_JAFMYU010000042.1"/>
</dbReference>
<dbReference type="Gene3D" id="3.30.1330.60">
    <property type="entry name" value="OmpA-like domain"/>
    <property type="match status" value="1"/>
</dbReference>
<dbReference type="InterPro" id="IPR036737">
    <property type="entry name" value="OmpA-like_sf"/>
</dbReference>
<evidence type="ECO:0000313" key="7">
    <source>
        <dbReference type="EMBL" id="MBO0934877.1"/>
    </source>
</evidence>
<feature type="chain" id="PRO_5037175022" evidence="5">
    <location>
        <begin position="23"/>
        <end position="804"/>
    </location>
</feature>
<dbReference type="PANTHER" id="PTHR30329">
    <property type="entry name" value="STATOR ELEMENT OF FLAGELLAR MOTOR COMPLEX"/>
    <property type="match status" value="1"/>
</dbReference>
<keyword evidence="3" id="KW-0998">Cell outer membrane</keyword>